<protein>
    <submittedName>
        <fullName evidence="1">Uncharacterized protein</fullName>
    </submittedName>
</protein>
<dbReference type="EMBL" id="JAYMYS010000001">
    <property type="protein sequence ID" value="KAK7410494.1"/>
    <property type="molecule type" value="Genomic_DNA"/>
</dbReference>
<keyword evidence="2" id="KW-1185">Reference proteome</keyword>
<dbReference type="AlphaFoldDB" id="A0AAN9SY82"/>
<evidence type="ECO:0000313" key="1">
    <source>
        <dbReference type="EMBL" id="KAK7410494.1"/>
    </source>
</evidence>
<gene>
    <name evidence="1" type="ORF">VNO78_01314</name>
</gene>
<name>A0AAN9SY82_PSOTE</name>
<comment type="caution">
    <text evidence="1">The sequence shown here is derived from an EMBL/GenBank/DDBJ whole genome shotgun (WGS) entry which is preliminary data.</text>
</comment>
<dbReference type="Proteomes" id="UP001386955">
    <property type="component" value="Unassembled WGS sequence"/>
</dbReference>
<reference evidence="1 2" key="1">
    <citation type="submission" date="2024-01" db="EMBL/GenBank/DDBJ databases">
        <title>The genomes of 5 underutilized Papilionoideae crops provide insights into root nodulation and disease resistanc.</title>
        <authorList>
            <person name="Jiang F."/>
        </authorList>
    </citation>
    <scope>NUCLEOTIDE SEQUENCE [LARGE SCALE GENOMIC DNA]</scope>
    <source>
        <strain evidence="1">DUOXIRENSHENG_FW03</strain>
        <tissue evidence="1">Leaves</tissue>
    </source>
</reference>
<organism evidence="1 2">
    <name type="scientific">Psophocarpus tetragonolobus</name>
    <name type="common">Winged bean</name>
    <name type="synonym">Dolichos tetragonolobus</name>
    <dbReference type="NCBI Taxonomy" id="3891"/>
    <lineage>
        <taxon>Eukaryota</taxon>
        <taxon>Viridiplantae</taxon>
        <taxon>Streptophyta</taxon>
        <taxon>Embryophyta</taxon>
        <taxon>Tracheophyta</taxon>
        <taxon>Spermatophyta</taxon>
        <taxon>Magnoliopsida</taxon>
        <taxon>eudicotyledons</taxon>
        <taxon>Gunneridae</taxon>
        <taxon>Pentapetalae</taxon>
        <taxon>rosids</taxon>
        <taxon>fabids</taxon>
        <taxon>Fabales</taxon>
        <taxon>Fabaceae</taxon>
        <taxon>Papilionoideae</taxon>
        <taxon>50 kb inversion clade</taxon>
        <taxon>NPAAA clade</taxon>
        <taxon>indigoferoid/millettioid clade</taxon>
        <taxon>Phaseoleae</taxon>
        <taxon>Psophocarpus</taxon>
    </lineage>
</organism>
<proteinExistence type="predicted"/>
<sequence length="123" mass="13332">MYVAQGMMTGCHSHLPPDFHWILNTLATTLHELICTTPKIPYAPTILHLDVLPPIIPDNACILCLTAATGIELVYAYSPDTVIASSPRKEESGSCLSPSVVDHPLKPTIDHCLGKLLPHQLAN</sequence>
<accession>A0AAN9SY82</accession>
<evidence type="ECO:0000313" key="2">
    <source>
        <dbReference type="Proteomes" id="UP001386955"/>
    </source>
</evidence>